<keyword evidence="1" id="KW-0472">Membrane</keyword>
<name>A0A068NYZ6_FIMGI</name>
<keyword evidence="3" id="KW-1185">Reference proteome</keyword>
<dbReference type="OrthoDB" id="8705920at2"/>
<evidence type="ECO:0000313" key="2">
    <source>
        <dbReference type="EMBL" id="AIE87689.1"/>
    </source>
</evidence>
<dbReference type="EMBL" id="CP007139">
    <property type="protein sequence ID" value="AIE87689.1"/>
    <property type="molecule type" value="Genomic_DNA"/>
</dbReference>
<reference evidence="2 3" key="1">
    <citation type="journal article" date="2014" name="PLoS ONE">
        <title>The first complete genome sequence of the class fimbriimonadia in the phylum armatimonadetes.</title>
        <authorList>
            <person name="Hu Z.Y."/>
            <person name="Wang Y.Z."/>
            <person name="Im W.T."/>
            <person name="Wang S.Y."/>
            <person name="Zhao G.P."/>
            <person name="Zheng H.J."/>
            <person name="Quan Z.X."/>
        </authorList>
    </citation>
    <scope>NUCLEOTIDE SEQUENCE [LARGE SCALE GENOMIC DNA]</scope>
    <source>
        <strain evidence="2">Gsoil 348</strain>
    </source>
</reference>
<dbReference type="InterPro" id="IPR011044">
    <property type="entry name" value="Quino_amine_DH_bsu"/>
</dbReference>
<dbReference type="Proteomes" id="UP000027982">
    <property type="component" value="Chromosome"/>
</dbReference>
<dbReference type="AlphaFoldDB" id="A0A068NYZ6"/>
<evidence type="ECO:0000313" key="3">
    <source>
        <dbReference type="Proteomes" id="UP000027982"/>
    </source>
</evidence>
<accession>A0A068NYZ6</accession>
<organism evidence="2 3">
    <name type="scientific">Fimbriimonas ginsengisoli Gsoil 348</name>
    <dbReference type="NCBI Taxonomy" id="661478"/>
    <lineage>
        <taxon>Bacteria</taxon>
        <taxon>Bacillati</taxon>
        <taxon>Armatimonadota</taxon>
        <taxon>Fimbriimonadia</taxon>
        <taxon>Fimbriimonadales</taxon>
        <taxon>Fimbriimonadaceae</taxon>
        <taxon>Fimbriimonas</taxon>
    </lineage>
</organism>
<protein>
    <recommendedName>
        <fullName evidence="4">WD40 repeat domain-containing protein</fullName>
    </recommendedName>
</protein>
<proteinExistence type="predicted"/>
<evidence type="ECO:0008006" key="4">
    <source>
        <dbReference type="Google" id="ProtNLM"/>
    </source>
</evidence>
<dbReference type="HOGENOM" id="CLU_723100_0_0_0"/>
<keyword evidence="1" id="KW-1133">Transmembrane helix</keyword>
<keyword evidence="1" id="KW-0812">Transmembrane</keyword>
<dbReference type="RefSeq" id="WP_025228424.1">
    <property type="nucleotide sequence ID" value="NZ_CP007139.1"/>
</dbReference>
<sequence>MYPPPDVPRRKPRWSYFLVAVGVFMFVLPVIFMMAGMLGLGRVVTTHDYAHDVHEKDVTATQMGIGGTVAIPAPNGVEMTDVASGDTKTWYQPTGDWRIWGVAGPNRNRLAIFTENDMSAKLHRLNTLDMGSGVVRRLFERPGDALWDHAISDNMVVAGASDVAVIADGVGNEQLHAPEAYMPVCDLERVDLTTGATRRFKVRAFESTMAISGDGRYVFYVAGLDSNRAARLQNLSAPKSAPTEGPTPVVFRLDMVSGRSTALFPGWNVTGDPDDGLVLISDYDGNVTVFDLTTLRSRPFSKPNYVHTPLGLVGGSILISRAMQARREDVELTRFNGLPGPRPMPRVVAYDGKGRRIATLVKAFDPRHQASYSPWPKPITKR</sequence>
<feature type="transmembrane region" description="Helical" evidence="1">
    <location>
        <begin position="16"/>
        <end position="40"/>
    </location>
</feature>
<gene>
    <name evidence="2" type="ORF">OP10G_4321</name>
</gene>
<dbReference type="SUPFAM" id="SSF50969">
    <property type="entry name" value="YVTN repeat-like/Quinoprotein amine dehydrogenase"/>
    <property type="match status" value="1"/>
</dbReference>
<evidence type="ECO:0000256" key="1">
    <source>
        <dbReference type="SAM" id="Phobius"/>
    </source>
</evidence>
<dbReference type="KEGG" id="fgi:OP10G_4321"/>